<dbReference type="SUPFAM" id="SSF52058">
    <property type="entry name" value="L domain-like"/>
    <property type="match status" value="1"/>
</dbReference>
<proteinExistence type="predicted"/>
<organism evidence="2 3">
    <name type="scientific">Escallonia herrerae</name>
    <dbReference type="NCBI Taxonomy" id="1293975"/>
    <lineage>
        <taxon>Eukaryota</taxon>
        <taxon>Viridiplantae</taxon>
        <taxon>Streptophyta</taxon>
        <taxon>Embryophyta</taxon>
        <taxon>Tracheophyta</taxon>
        <taxon>Spermatophyta</taxon>
        <taxon>Magnoliopsida</taxon>
        <taxon>eudicotyledons</taxon>
        <taxon>Gunneridae</taxon>
        <taxon>Pentapetalae</taxon>
        <taxon>asterids</taxon>
        <taxon>campanulids</taxon>
        <taxon>Escalloniales</taxon>
        <taxon>Escalloniaceae</taxon>
        <taxon>Escallonia</taxon>
    </lineage>
</organism>
<dbReference type="PANTHER" id="PTHR48006">
    <property type="entry name" value="LEUCINE-RICH REPEAT-CONTAINING PROTEIN DDB_G0281931-RELATED"/>
    <property type="match status" value="1"/>
</dbReference>
<dbReference type="InterPro" id="IPR051824">
    <property type="entry name" value="LRR_Rcpt-Like_S/T_Kinase"/>
</dbReference>
<dbReference type="Pfam" id="PF00560">
    <property type="entry name" value="LRR_1"/>
    <property type="match status" value="1"/>
</dbReference>
<dbReference type="InterPro" id="IPR032675">
    <property type="entry name" value="LRR_dom_sf"/>
</dbReference>
<sequence length="137" mass="15082">SLENNLFNGTVPAELGRLELIPKNVYSVACSLPPRLPSISHCIIFTANNLTGGLPLELNNLTRLTELRLSSNNFTGKMPSFENWKQLQKLRISDLTGEGSEFPVLSNMTGMNKLMPRSCNLSGKIPDYIADMTALNT</sequence>
<evidence type="ECO:0008006" key="4">
    <source>
        <dbReference type="Google" id="ProtNLM"/>
    </source>
</evidence>
<feature type="non-terminal residue" evidence="2">
    <location>
        <position position="137"/>
    </location>
</feature>
<name>A0AA88VDD1_9ASTE</name>
<accession>A0AA88VDD1</accession>
<dbReference type="PANTHER" id="PTHR48006:SF66">
    <property type="entry name" value="PROTEIN KINASE DOMAIN-CONTAINING PROTEIN"/>
    <property type="match status" value="1"/>
</dbReference>
<comment type="caution">
    <text evidence="2">The sequence shown here is derived from an EMBL/GenBank/DDBJ whole genome shotgun (WGS) entry which is preliminary data.</text>
</comment>
<dbReference type="GO" id="GO:0016020">
    <property type="term" value="C:membrane"/>
    <property type="evidence" value="ECO:0007669"/>
    <property type="project" value="UniProtKB-SubCell"/>
</dbReference>
<protein>
    <recommendedName>
        <fullName evidence="4">LRR receptor-like serine/threonine-protein kinase</fullName>
    </recommendedName>
</protein>
<comment type="subcellular location">
    <subcellularLocation>
        <location evidence="1">Membrane</location>
        <topology evidence="1">Single-pass type I membrane protein</topology>
    </subcellularLocation>
</comment>
<dbReference type="InterPro" id="IPR001611">
    <property type="entry name" value="Leu-rich_rpt"/>
</dbReference>
<gene>
    <name evidence="2" type="ORF">RJ639_015908</name>
</gene>
<evidence type="ECO:0000313" key="3">
    <source>
        <dbReference type="Proteomes" id="UP001188597"/>
    </source>
</evidence>
<dbReference type="Gene3D" id="3.80.10.10">
    <property type="entry name" value="Ribonuclease Inhibitor"/>
    <property type="match status" value="1"/>
</dbReference>
<dbReference type="EMBL" id="JAVXUP010001981">
    <property type="protein sequence ID" value="KAK3006535.1"/>
    <property type="molecule type" value="Genomic_DNA"/>
</dbReference>
<dbReference type="Proteomes" id="UP001188597">
    <property type="component" value="Unassembled WGS sequence"/>
</dbReference>
<reference evidence="2" key="1">
    <citation type="submission" date="2022-12" db="EMBL/GenBank/DDBJ databases">
        <title>Draft genome assemblies for two species of Escallonia (Escalloniales).</title>
        <authorList>
            <person name="Chanderbali A."/>
            <person name="Dervinis C."/>
            <person name="Anghel I."/>
            <person name="Soltis D."/>
            <person name="Soltis P."/>
            <person name="Zapata F."/>
        </authorList>
    </citation>
    <scope>NUCLEOTIDE SEQUENCE</scope>
    <source>
        <strain evidence="2">UCBG64.0493</strain>
        <tissue evidence="2">Leaf</tissue>
    </source>
</reference>
<dbReference type="AlphaFoldDB" id="A0AA88VDD1"/>
<feature type="non-terminal residue" evidence="2">
    <location>
        <position position="1"/>
    </location>
</feature>
<evidence type="ECO:0000313" key="2">
    <source>
        <dbReference type="EMBL" id="KAK3006535.1"/>
    </source>
</evidence>
<evidence type="ECO:0000256" key="1">
    <source>
        <dbReference type="ARBA" id="ARBA00004479"/>
    </source>
</evidence>
<keyword evidence="3" id="KW-1185">Reference proteome</keyword>